<evidence type="ECO:0000313" key="4">
    <source>
        <dbReference type="Proteomes" id="UP000469185"/>
    </source>
</evidence>
<evidence type="ECO:0000313" key="3">
    <source>
        <dbReference type="EMBL" id="NED95275.1"/>
    </source>
</evidence>
<feature type="region of interest" description="Disordered" evidence="1">
    <location>
        <begin position="264"/>
        <end position="285"/>
    </location>
</feature>
<dbReference type="Proteomes" id="UP000469185">
    <property type="component" value="Unassembled WGS sequence"/>
</dbReference>
<feature type="signal peptide" evidence="2">
    <location>
        <begin position="1"/>
        <end position="22"/>
    </location>
</feature>
<sequence length="285" mass="30239">MADRPRRLTATIAFVSVTLLFAAACGDEAAHVTTGSGGEDPGAGAQSTSAGQAPATPGGAPSMDDLVVSCGAVQFDELPPDPSSFPSLGDLADQIDFSVAEGEREFFKTHDWYVAAEADDELVLFGIPHEPHAEDWDWNPLYADAVFDREGNTWVPSGWGQCQVSVEAAGWGNARFILDPDIEPDPEVNSIAVQAWEMDCTSGKAPEGRKIESVVSEDDAKVTIVVLVEPDPGPATCPGNPSFPLEIELAAPLGDRTVVDASVHPALERPWPPTEWSLSTDGTRE</sequence>
<keyword evidence="4" id="KW-1185">Reference proteome</keyword>
<dbReference type="RefSeq" id="WP_163817776.1">
    <property type="nucleotide sequence ID" value="NZ_JAAGOB010000003.1"/>
</dbReference>
<feature type="compositionally biased region" description="Polar residues" evidence="1">
    <location>
        <begin position="276"/>
        <end position="285"/>
    </location>
</feature>
<comment type="caution">
    <text evidence="3">The sequence shown here is derived from an EMBL/GenBank/DDBJ whole genome shotgun (WGS) entry which is preliminary data.</text>
</comment>
<evidence type="ECO:0000256" key="2">
    <source>
        <dbReference type="SAM" id="SignalP"/>
    </source>
</evidence>
<dbReference type="EMBL" id="JAAGOB010000003">
    <property type="protein sequence ID" value="NED95275.1"/>
    <property type="molecule type" value="Genomic_DNA"/>
</dbReference>
<organism evidence="3 4">
    <name type="scientific">Phytoactinopolyspora alkaliphila</name>
    <dbReference type="NCBI Taxonomy" id="1783498"/>
    <lineage>
        <taxon>Bacteria</taxon>
        <taxon>Bacillati</taxon>
        <taxon>Actinomycetota</taxon>
        <taxon>Actinomycetes</taxon>
        <taxon>Jiangellales</taxon>
        <taxon>Jiangellaceae</taxon>
        <taxon>Phytoactinopolyspora</taxon>
    </lineage>
</organism>
<feature type="chain" id="PRO_5038399727" description="Secreted protein" evidence="2">
    <location>
        <begin position="23"/>
        <end position="285"/>
    </location>
</feature>
<reference evidence="3 4" key="1">
    <citation type="submission" date="2020-02" db="EMBL/GenBank/DDBJ databases">
        <authorList>
            <person name="Li X.-J."/>
            <person name="Feng X.-M."/>
        </authorList>
    </citation>
    <scope>NUCLEOTIDE SEQUENCE [LARGE SCALE GENOMIC DNA]</scope>
    <source>
        <strain evidence="3 4">CGMCC 4.7225</strain>
    </source>
</reference>
<feature type="compositionally biased region" description="Low complexity" evidence="1">
    <location>
        <begin position="42"/>
        <end position="61"/>
    </location>
</feature>
<keyword evidence="2" id="KW-0732">Signal</keyword>
<name>A0A6N9YK13_9ACTN</name>
<proteinExistence type="predicted"/>
<dbReference type="AlphaFoldDB" id="A0A6N9YK13"/>
<evidence type="ECO:0000256" key="1">
    <source>
        <dbReference type="SAM" id="MobiDB-lite"/>
    </source>
</evidence>
<dbReference type="PROSITE" id="PS51257">
    <property type="entry name" value="PROKAR_LIPOPROTEIN"/>
    <property type="match status" value="1"/>
</dbReference>
<gene>
    <name evidence="3" type="ORF">G1H11_08095</name>
</gene>
<protein>
    <recommendedName>
        <fullName evidence="5">Secreted protein</fullName>
    </recommendedName>
</protein>
<accession>A0A6N9YK13</accession>
<feature type="region of interest" description="Disordered" evidence="1">
    <location>
        <begin position="31"/>
        <end position="63"/>
    </location>
</feature>
<evidence type="ECO:0008006" key="5">
    <source>
        <dbReference type="Google" id="ProtNLM"/>
    </source>
</evidence>